<evidence type="ECO:0000313" key="2">
    <source>
        <dbReference type="Proteomes" id="UP001064048"/>
    </source>
</evidence>
<accession>A0ACC0KCG2</accession>
<dbReference type="Proteomes" id="UP001064048">
    <property type="component" value="Chromosome 21"/>
</dbReference>
<gene>
    <name evidence="1" type="ORF">MSG28_012139</name>
</gene>
<organism evidence="1 2">
    <name type="scientific">Choristoneura fumiferana</name>
    <name type="common">Spruce budworm moth</name>
    <name type="synonym">Archips fumiferana</name>
    <dbReference type="NCBI Taxonomy" id="7141"/>
    <lineage>
        <taxon>Eukaryota</taxon>
        <taxon>Metazoa</taxon>
        <taxon>Ecdysozoa</taxon>
        <taxon>Arthropoda</taxon>
        <taxon>Hexapoda</taxon>
        <taxon>Insecta</taxon>
        <taxon>Pterygota</taxon>
        <taxon>Neoptera</taxon>
        <taxon>Endopterygota</taxon>
        <taxon>Lepidoptera</taxon>
        <taxon>Glossata</taxon>
        <taxon>Ditrysia</taxon>
        <taxon>Tortricoidea</taxon>
        <taxon>Tortricidae</taxon>
        <taxon>Tortricinae</taxon>
        <taxon>Choristoneura</taxon>
    </lineage>
</organism>
<proteinExistence type="predicted"/>
<evidence type="ECO:0000313" key="1">
    <source>
        <dbReference type="EMBL" id="KAI8433988.1"/>
    </source>
</evidence>
<name>A0ACC0KCG2_CHOFU</name>
<keyword evidence="2" id="KW-1185">Reference proteome</keyword>
<sequence length="380" mass="42704">MLKLQSWLRHSRHLFLRAPMMQMSVKRSTLPGHKPPQEALRDLGYGFNSNGELKKLIDGVPGDEPFQFNVSDLHQECQVHYEEVGMAVTDYVYHLLETQEDMMRLQVPKDTVPATGTFIFATKEYDKKDTIVVLIHGSGAVRAGQWARSSIGVNHHHHPTQPIYVPLLGTGLLSEQESLGHSSHAGPVRIGNFTRTIELLRRLIINENIDMGTQIPYIQRAVAAGFGVVVMNTNDNYRISGNKIAKSGSPDEHAQYVWDKYIAKTKATSILIVAHSYGGVVTMDLAMKNKADFKKRVKAIALTDSVHGFSSKSIMDYVRQNAKNWISSNEPLDTPMPTQKQEIPMVSAGRCYAWGPKSERKASNLVEKLRWRGLDIQNMR</sequence>
<dbReference type="EMBL" id="CM046121">
    <property type="protein sequence ID" value="KAI8433988.1"/>
    <property type="molecule type" value="Genomic_DNA"/>
</dbReference>
<comment type="caution">
    <text evidence="1">The sequence shown here is derived from an EMBL/GenBank/DDBJ whole genome shotgun (WGS) entry which is preliminary data.</text>
</comment>
<protein>
    <submittedName>
        <fullName evidence="1">Uncharacterized protein</fullName>
    </submittedName>
</protein>
<reference evidence="1 2" key="1">
    <citation type="journal article" date="2022" name="Genome Biol. Evol.">
        <title>The Spruce Budworm Genome: Reconstructing the Evolutionary History of Antifreeze Proteins.</title>
        <authorList>
            <person name="Beliveau C."/>
            <person name="Gagne P."/>
            <person name="Picq S."/>
            <person name="Vernygora O."/>
            <person name="Keeling C.I."/>
            <person name="Pinkney K."/>
            <person name="Doucet D."/>
            <person name="Wen F."/>
            <person name="Johnston J.S."/>
            <person name="Maaroufi H."/>
            <person name="Boyle B."/>
            <person name="Laroche J."/>
            <person name="Dewar K."/>
            <person name="Juretic N."/>
            <person name="Blackburn G."/>
            <person name="Nisole A."/>
            <person name="Brunet B."/>
            <person name="Brandao M."/>
            <person name="Lumley L."/>
            <person name="Duan J."/>
            <person name="Quan G."/>
            <person name="Lucarotti C.J."/>
            <person name="Roe A.D."/>
            <person name="Sperling F.A.H."/>
            <person name="Levesque R.C."/>
            <person name="Cusson M."/>
        </authorList>
    </citation>
    <scope>NUCLEOTIDE SEQUENCE [LARGE SCALE GENOMIC DNA]</scope>
    <source>
        <strain evidence="1">Glfc:IPQL:Cfum</strain>
    </source>
</reference>